<evidence type="ECO:0000256" key="1">
    <source>
        <dbReference type="SAM" id="MobiDB-lite"/>
    </source>
</evidence>
<evidence type="ECO:0000259" key="2">
    <source>
        <dbReference type="PROSITE" id="PS50191"/>
    </source>
</evidence>
<dbReference type="InParanoid" id="A0A0D2AFT1"/>
<accession>A0A0D2AFT1</accession>
<gene>
    <name evidence="4" type="ORF">PV09_03871</name>
</gene>
<dbReference type="CDD" id="cd00159">
    <property type="entry name" value="RhoGAP"/>
    <property type="match status" value="1"/>
</dbReference>
<dbReference type="GO" id="GO:0007264">
    <property type="term" value="P:small GTPase-mediated signal transduction"/>
    <property type="evidence" value="ECO:0007669"/>
    <property type="project" value="TreeGrafter"/>
</dbReference>
<feature type="domain" description="CRAL-TRIO" evidence="2">
    <location>
        <begin position="27"/>
        <end position="183"/>
    </location>
</feature>
<dbReference type="Gene3D" id="1.10.555.10">
    <property type="entry name" value="Rho GTPase activation protein"/>
    <property type="match status" value="1"/>
</dbReference>
<proteinExistence type="predicted"/>
<dbReference type="SUPFAM" id="SSF48350">
    <property type="entry name" value="GTPase activation domain, GAP"/>
    <property type="match status" value="1"/>
</dbReference>
<dbReference type="AlphaFoldDB" id="A0A0D2AFT1"/>
<dbReference type="Pfam" id="PF00620">
    <property type="entry name" value="RhoGAP"/>
    <property type="match status" value="1"/>
</dbReference>
<dbReference type="OrthoDB" id="410651at2759"/>
<feature type="domain" description="Rho-GAP" evidence="3">
    <location>
        <begin position="212"/>
        <end position="431"/>
    </location>
</feature>
<dbReference type="HOGENOM" id="CLU_016267_0_0_1"/>
<dbReference type="GO" id="GO:0005737">
    <property type="term" value="C:cytoplasm"/>
    <property type="evidence" value="ECO:0007669"/>
    <property type="project" value="TreeGrafter"/>
</dbReference>
<dbReference type="GO" id="GO:0005096">
    <property type="term" value="F:GTPase activator activity"/>
    <property type="evidence" value="ECO:0007669"/>
    <property type="project" value="TreeGrafter"/>
</dbReference>
<dbReference type="CDD" id="cd00170">
    <property type="entry name" value="SEC14"/>
    <property type="match status" value="1"/>
</dbReference>
<dbReference type="PROSITE" id="PS50238">
    <property type="entry name" value="RHOGAP"/>
    <property type="match status" value="1"/>
</dbReference>
<feature type="region of interest" description="Disordered" evidence="1">
    <location>
        <begin position="503"/>
        <end position="651"/>
    </location>
</feature>
<evidence type="ECO:0000313" key="4">
    <source>
        <dbReference type="EMBL" id="KIW05355.1"/>
    </source>
</evidence>
<protein>
    <recommendedName>
        <fullName evidence="6">Rho-GAP domain-containing protein</fullName>
    </recommendedName>
</protein>
<evidence type="ECO:0000313" key="5">
    <source>
        <dbReference type="Proteomes" id="UP000053259"/>
    </source>
</evidence>
<dbReference type="STRING" id="253628.A0A0D2AFT1"/>
<dbReference type="InterPro" id="IPR008936">
    <property type="entry name" value="Rho_GTPase_activation_prot"/>
</dbReference>
<dbReference type="InterPro" id="IPR000198">
    <property type="entry name" value="RhoGAP_dom"/>
</dbReference>
<dbReference type="VEuPathDB" id="FungiDB:PV09_03871"/>
<dbReference type="PROSITE" id="PS50191">
    <property type="entry name" value="CRAL_TRIO"/>
    <property type="match status" value="1"/>
</dbReference>
<sequence>MRQAFKQRVRSSSLSAVAPSPASPDYSPAMAASAASILYQSPLPSPSGHPVYVLNAAALPDTHDVDYDTLLPYVLARLPGEEDLIHGTEYEVVFFAGGSADSATSGKKGYPGVGWVIQAYHVLSRAMRKRIQRLYIVHERKWVRMLVEVFSTIASPKFRKKIVHAATLTQLAQHIDITGLLIPPSAYLRDRELSPSIHVANASGRRAFSARPPLPMGVDGKSRLPRVLRETSSFLLMNLHMEGLFRVPAHVKQKDILREAYDRGQKFIVWKERDVYLPLRREANTLPRVNMDTLVKEIDQTEAYGVHLAAGLCKFWYSELRDPLFPRTSYKDLMRLYGDSLEPITLEKLTELLSPKSEWSILSATSREILTRHLLPLLAAVAARSEENKMTPDNLAVCFAPTLCCGTDPIEDAKASSIIRRVLTEAIEQWLRGLREACGMDANTFIADLQPPAREDDYEDPLPVGSGSSDHEEDEKPTSSHGFTDEQETGILLRDNDIQDAKFATEDAPPPLPPRQQLARLNISPPTGTEDSASSSAVSSLQSPRVPSHPSAGSDTSLRRKEVPRQSINTQLPPRYSQAIAQDEVTESPSSYITPANGFAPRRPGDWSFDTNEPDRATEIGRKDSQIRRKPVGSGSEGFTPISGSSMDERS</sequence>
<dbReference type="Gene3D" id="3.40.525.10">
    <property type="entry name" value="CRAL-TRIO lipid binding domain"/>
    <property type="match status" value="1"/>
</dbReference>
<name>A0A0D2AFT1_9PEZI</name>
<feature type="compositionally biased region" description="Basic and acidic residues" evidence="1">
    <location>
        <begin position="613"/>
        <end position="627"/>
    </location>
</feature>
<dbReference type="SMART" id="SM00324">
    <property type="entry name" value="RhoGAP"/>
    <property type="match status" value="1"/>
</dbReference>
<dbReference type="Pfam" id="PF13716">
    <property type="entry name" value="CRAL_TRIO_2"/>
    <property type="match status" value="1"/>
</dbReference>
<feature type="compositionally biased region" description="Polar residues" evidence="1">
    <location>
        <begin position="541"/>
        <end position="556"/>
    </location>
</feature>
<dbReference type="Proteomes" id="UP000053259">
    <property type="component" value="Unassembled WGS sequence"/>
</dbReference>
<reference evidence="4 5" key="1">
    <citation type="submission" date="2015-01" db="EMBL/GenBank/DDBJ databases">
        <title>The Genome Sequence of Ochroconis gallopava CBS43764.</title>
        <authorList>
            <consortium name="The Broad Institute Genomics Platform"/>
            <person name="Cuomo C."/>
            <person name="de Hoog S."/>
            <person name="Gorbushina A."/>
            <person name="Stielow B."/>
            <person name="Teixiera M."/>
            <person name="Abouelleil A."/>
            <person name="Chapman S.B."/>
            <person name="Priest M."/>
            <person name="Young S.K."/>
            <person name="Wortman J."/>
            <person name="Nusbaum C."/>
            <person name="Birren B."/>
        </authorList>
    </citation>
    <scope>NUCLEOTIDE SEQUENCE [LARGE SCALE GENOMIC DNA]</scope>
    <source>
        <strain evidence="4 5">CBS 43764</strain>
    </source>
</reference>
<dbReference type="SUPFAM" id="SSF52087">
    <property type="entry name" value="CRAL/TRIO domain"/>
    <property type="match status" value="1"/>
</dbReference>
<evidence type="ECO:0000259" key="3">
    <source>
        <dbReference type="PROSITE" id="PS50238"/>
    </source>
</evidence>
<keyword evidence="5" id="KW-1185">Reference proteome</keyword>
<dbReference type="PANTHER" id="PTHR45808:SF2">
    <property type="entry name" value="RHO GTPASE-ACTIVATING PROTEIN 68F"/>
    <property type="match status" value="1"/>
</dbReference>
<dbReference type="EMBL" id="KN847538">
    <property type="protein sequence ID" value="KIW05355.1"/>
    <property type="molecule type" value="Genomic_DNA"/>
</dbReference>
<dbReference type="PANTHER" id="PTHR45808">
    <property type="entry name" value="RHO GTPASE-ACTIVATING PROTEIN 68F"/>
    <property type="match status" value="1"/>
</dbReference>
<dbReference type="InterPro" id="IPR036865">
    <property type="entry name" value="CRAL-TRIO_dom_sf"/>
</dbReference>
<organism evidence="4 5">
    <name type="scientific">Verruconis gallopava</name>
    <dbReference type="NCBI Taxonomy" id="253628"/>
    <lineage>
        <taxon>Eukaryota</taxon>
        <taxon>Fungi</taxon>
        <taxon>Dikarya</taxon>
        <taxon>Ascomycota</taxon>
        <taxon>Pezizomycotina</taxon>
        <taxon>Dothideomycetes</taxon>
        <taxon>Pleosporomycetidae</taxon>
        <taxon>Venturiales</taxon>
        <taxon>Sympoventuriaceae</taxon>
        <taxon>Verruconis</taxon>
    </lineage>
</organism>
<dbReference type="RefSeq" id="XP_016215224.1">
    <property type="nucleotide sequence ID" value="XM_016357135.1"/>
</dbReference>
<dbReference type="InterPro" id="IPR001251">
    <property type="entry name" value="CRAL-TRIO_dom"/>
</dbReference>
<feature type="region of interest" description="Disordered" evidence="1">
    <location>
        <begin position="449"/>
        <end position="489"/>
    </location>
</feature>
<dbReference type="GeneID" id="27311844"/>
<feature type="compositionally biased region" description="Polar residues" evidence="1">
    <location>
        <begin position="642"/>
        <end position="651"/>
    </location>
</feature>
<evidence type="ECO:0008006" key="6">
    <source>
        <dbReference type="Google" id="ProtNLM"/>
    </source>
</evidence>